<accession>A0ABD2Y321</accession>
<dbReference type="PANTHER" id="PTHR31251">
    <property type="entry name" value="SQUAMOSA PROMOTER-BINDING-LIKE PROTEIN 4"/>
    <property type="match status" value="1"/>
</dbReference>
<keyword evidence="3 10" id="KW-0863">Zinc-finger</keyword>
<evidence type="ECO:0000256" key="8">
    <source>
        <dbReference type="ARBA" id="ARBA00023242"/>
    </source>
</evidence>
<keyword evidence="6" id="KW-0238">DNA-binding</keyword>
<dbReference type="InterPro" id="IPR044817">
    <property type="entry name" value="SBP-like"/>
</dbReference>
<evidence type="ECO:0000256" key="3">
    <source>
        <dbReference type="ARBA" id="ARBA00022771"/>
    </source>
</evidence>
<evidence type="ECO:0000313" key="13">
    <source>
        <dbReference type="EMBL" id="KAL3501518.1"/>
    </source>
</evidence>
<evidence type="ECO:0000256" key="11">
    <source>
        <dbReference type="SAM" id="MobiDB-lite"/>
    </source>
</evidence>
<evidence type="ECO:0000256" key="4">
    <source>
        <dbReference type="ARBA" id="ARBA00022833"/>
    </source>
</evidence>
<protein>
    <recommendedName>
        <fullName evidence="12">SBP-type domain-containing protein</fullName>
    </recommendedName>
</protein>
<dbReference type="EMBL" id="JBJUIK010000015">
    <property type="protein sequence ID" value="KAL3501518.1"/>
    <property type="molecule type" value="Genomic_DNA"/>
</dbReference>
<dbReference type="GO" id="GO:0003677">
    <property type="term" value="F:DNA binding"/>
    <property type="evidence" value="ECO:0007669"/>
    <property type="project" value="UniProtKB-KW"/>
</dbReference>
<dbReference type="InterPro" id="IPR004333">
    <property type="entry name" value="SBP_dom"/>
</dbReference>
<keyword evidence="5" id="KW-0805">Transcription regulation</keyword>
<feature type="domain" description="SBP-type" evidence="12">
    <location>
        <begin position="175"/>
        <end position="252"/>
    </location>
</feature>
<evidence type="ECO:0000259" key="12">
    <source>
        <dbReference type="PROSITE" id="PS51141"/>
    </source>
</evidence>
<evidence type="ECO:0000256" key="10">
    <source>
        <dbReference type="PROSITE-ProRule" id="PRU00470"/>
    </source>
</evidence>
<dbReference type="GO" id="GO:0005634">
    <property type="term" value="C:nucleus"/>
    <property type="evidence" value="ECO:0007669"/>
    <property type="project" value="UniProtKB-SubCell"/>
</dbReference>
<evidence type="ECO:0000313" key="14">
    <source>
        <dbReference type="Proteomes" id="UP001630127"/>
    </source>
</evidence>
<dbReference type="PANTHER" id="PTHR31251:SF102">
    <property type="entry name" value="SBP-TYPE DOMAIN-CONTAINING PROTEIN"/>
    <property type="match status" value="1"/>
</dbReference>
<proteinExistence type="predicted"/>
<dbReference type="Pfam" id="PF03110">
    <property type="entry name" value="SBP"/>
    <property type="match status" value="1"/>
</dbReference>
<evidence type="ECO:0000256" key="9">
    <source>
        <dbReference type="ARBA" id="ARBA00056472"/>
    </source>
</evidence>
<dbReference type="SUPFAM" id="SSF103612">
    <property type="entry name" value="SBT domain"/>
    <property type="match status" value="1"/>
</dbReference>
<keyword evidence="14" id="KW-1185">Reference proteome</keyword>
<dbReference type="Proteomes" id="UP001630127">
    <property type="component" value="Unassembled WGS sequence"/>
</dbReference>
<dbReference type="InterPro" id="IPR036893">
    <property type="entry name" value="SBP_sf"/>
</dbReference>
<evidence type="ECO:0000256" key="1">
    <source>
        <dbReference type="ARBA" id="ARBA00004123"/>
    </source>
</evidence>
<dbReference type="Gene3D" id="4.10.1100.10">
    <property type="entry name" value="Transcription factor, SBP-box domain"/>
    <property type="match status" value="1"/>
</dbReference>
<sequence>MESLSYYLEARGPVFSEDIEFPLDLLTKNKNLDKDWDARVVSDFYKNMPSVDPETVGSMEFVETNLPNRMSKSKSLLGNPGLAASIDKMTDNASDMVPSTSMVNFDPFIWEGFGSKISTTAAEPHSQKELRINSNLEKLTDSREADSMPNSEENLISSDSSLPKRARTSNLHSQIPICQVHGCYKDLSSSKDYHKRHRVCDVHSKTAKVVINGIEKRFCQQCSRFHLLKEFDDGKRSCRKRLAGHNERRRKPQLGDHLSSGFLEMALMKRTSFLSSETVPAGFFYQEGLEKDNQSRHMKFVEGLIDNSKLAVPVANWQSPHIYLADSHTTKRPRPSIACIDTAVAVELSALPDSNGALSLLSAQSQNTSSDSVGMLIALPPTNGVNDHAYIRTDQNSAKNFGTGTLKHFAINGHSSGTINQEGIPKGLREGTFQVSEYMRSNCSSSPEVETLNLLQLSSLLQRVEQQRNSLQVKQENETFWCSSTV</sequence>
<comment type="function">
    <text evidence="9">Probable transcriptional factor. Binds to the promoter of the SQUAMOSA gene.</text>
</comment>
<keyword evidence="4" id="KW-0862">Zinc</keyword>
<evidence type="ECO:0000256" key="5">
    <source>
        <dbReference type="ARBA" id="ARBA00023015"/>
    </source>
</evidence>
<keyword evidence="2" id="KW-0479">Metal-binding</keyword>
<comment type="subcellular location">
    <subcellularLocation>
        <location evidence="1">Nucleus</location>
    </subcellularLocation>
</comment>
<gene>
    <name evidence="13" type="ORF">ACH5RR_035967</name>
</gene>
<feature type="compositionally biased region" description="Polar residues" evidence="11">
    <location>
        <begin position="148"/>
        <end position="161"/>
    </location>
</feature>
<organism evidence="13 14">
    <name type="scientific">Cinchona calisaya</name>
    <dbReference type="NCBI Taxonomy" id="153742"/>
    <lineage>
        <taxon>Eukaryota</taxon>
        <taxon>Viridiplantae</taxon>
        <taxon>Streptophyta</taxon>
        <taxon>Embryophyta</taxon>
        <taxon>Tracheophyta</taxon>
        <taxon>Spermatophyta</taxon>
        <taxon>Magnoliopsida</taxon>
        <taxon>eudicotyledons</taxon>
        <taxon>Gunneridae</taxon>
        <taxon>Pentapetalae</taxon>
        <taxon>asterids</taxon>
        <taxon>lamiids</taxon>
        <taxon>Gentianales</taxon>
        <taxon>Rubiaceae</taxon>
        <taxon>Cinchonoideae</taxon>
        <taxon>Cinchoneae</taxon>
        <taxon>Cinchona</taxon>
    </lineage>
</organism>
<feature type="region of interest" description="Disordered" evidence="11">
    <location>
        <begin position="140"/>
        <end position="163"/>
    </location>
</feature>
<dbReference type="GO" id="GO:0008270">
    <property type="term" value="F:zinc ion binding"/>
    <property type="evidence" value="ECO:0007669"/>
    <property type="project" value="UniProtKB-KW"/>
</dbReference>
<evidence type="ECO:0000256" key="6">
    <source>
        <dbReference type="ARBA" id="ARBA00023125"/>
    </source>
</evidence>
<dbReference type="FunFam" id="4.10.1100.10:FF:000001">
    <property type="entry name" value="Squamosa promoter-binding-like protein 14"/>
    <property type="match status" value="1"/>
</dbReference>
<comment type="caution">
    <text evidence="13">The sequence shown here is derived from an EMBL/GenBank/DDBJ whole genome shotgun (WGS) entry which is preliminary data.</text>
</comment>
<evidence type="ECO:0000256" key="2">
    <source>
        <dbReference type="ARBA" id="ARBA00022723"/>
    </source>
</evidence>
<dbReference type="PROSITE" id="PS51141">
    <property type="entry name" value="ZF_SBP"/>
    <property type="match status" value="1"/>
</dbReference>
<evidence type="ECO:0000256" key="7">
    <source>
        <dbReference type="ARBA" id="ARBA00023163"/>
    </source>
</evidence>
<dbReference type="AlphaFoldDB" id="A0ABD2Y321"/>
<reference evidence="13 14" key="1">
    <citation type="submission" date="2024-11" db="EMBL/GenBank/DDBJ databases">
        <title>A near-complete genome assembly of Cinchona calisaya.</title>
        <authorList>
            <person name="Lian D.C."/>
            <person name="Zhao X.W."/>
            <person name="Wei L."/>
        </authorList>
    </citation>
    <scope>NUCLEOTIDE SEQUENCE [LARGE SCALE GENOMIC DNA]</scope>
    <source>
        <tissue evidence="13">Nenye</tissue>
    </source>
</reference>
<keyword evidence="8" id="KW-0539">Nucleus</keyword>
<keyword evidence="7" id="KW-0804">Transcription</keyword>
<name>A0ABD2Y321_9GENT</name>